<dbReference type="Gene3D" id="2.50.20.20">
    <property type="match status" value="1"/>
</dbReference>
<keyword evidence="2" id="KW-1185">Reference proteome</keyword>
<dbReference type="OMA" id="MHIDAGR"/>
<evidence type="ECO:0000313" key="1">
    <source>
        <dbReference type="EMBL" id="KUJ48322.1"/>
    </source>
</evidence>
<accession>A0A9X0I7K0</accession>
<proteinExistence type="predicted"/>
<sequence length="260" mass="26903">MGVVAAALLVPGVAACNSGATDSSTASGSSAAAVPKDPKEALVASTKGLAEGNFSFTVASESINGSGSIHKPSNSAQMAMKAGDETFTMEFDVIQIDSETWVKMDLGELLAGLPGMAEMKDKYQYIDAAKAGDAKNLDMLKDGSDPANAAEMFKGLSDVQETGPGTYSGKVDMTAATDSVAADEDVIKALGDQAKQIPFTAKLDDQGRLIELVISVPAAGDTKAQDVTIKYADYGAAKAAQKPPADQVVEANEQTYEMFK</sequence>
<organism evidence="1 2">
    <name type="scientific">Micromonospora maris</name>
    <dbReference type="NCBI Taxonomy" id="1003110"/>
    <lineage>
        <taxon>Bacteria</taxon>
        <taxon>Bacillati</taxon>
        <taxon>Actinomycetota</taxon>
        <taxon>Actinomycetes</taxon>
        <taxon>Micromonosporales</taxon>
        <taxon>Micromonosporaceae</taxon>
        <taxon>Micromonospora</taxon>
    </lineage>
</organism>
<protein>
    <recommendedName>
        <fullName evidence="3">Lipoprotein</fullName>
    </recommendedName>
</protein>
<evidence type="ECO:0008006" key="3">
    <source>
        <dbReference type="Google" id="ProtNLM"/>
    </source>
</evidence>
<gene>
    <name evidence="1" type="ORF">ADL17_04485</name>
</gene>
<evidence type="ECO:0000313" key="2">
    <source>
        <dbReference type="Proteomes" id="UP000053246"/>
    </source>
</evidence>
<name>A0A9X0I7K0_9ACTN</name>
<comment type="caution">
    <text evidence="1">The sequence shown here is derived from an EMBL/GenBank/DDBJ whole genome shotgun (WGS) entry which is preliminary data.</text>
</comment>
<reference evidence="1 2" key="1">
    <citation type="submission" date="2015-10" db="EMBL/GenBank/DDBJ databases">
        <authorList>
            <person name="Ju K.-S."/>
            <person name="Doroghazi J.R."/>
            <person name="Metcalf W.W."/>
        </authorList>
    </citation>
    <scope>NUCLEOTIDE SEQUENCE [LARGE SCALE GENOMIC DNA]</scope>
    <source>
        <strain evidence="1 2">NRRL B-24793</strain>
    </source>
</reference>
<dbReference type="AlphaFoldDB" id="A0A9X0I7K0"/>
<dbReference type="EMBL" id="LMWI01000001">
    <property type="protein sequence ID" value="KUJ48322.1"/>
    <property type="molecule type" value="Genomic_DNA"/>
</dbReference>
<dbReference type="Proteomes" id="UP000053246">
    <property type="component" value="Unassembled WGS sequence"/>
</dbReference>